<dbReference type="SUPFAM" id="SSF88659">
    <property type="entry name" value="Sigma3 and sigma4 domains of RNA polymerase sigma factors"/>
    <property type="match status" value="1"/>
</dbReference>
<dbReference type="PANTHER" id="PTHR43133:SF62">
    <property type="entry name" value="RNA POLYMERASE SIGMA FACTOR SIGZ"/>
    <property type="match status" value="1"/>
</dbReference>
<dbReference type="InterPro" id="IPR039425">
    <property type="entry name" value="RNA_pol_sigma-70-like"/>
</dbReference>
<evidence type="ECO:0000259" key="6">
    <source>
        <dbReference type="Pfam" id="PF08281"/>
    </source>
</evidence>
<evidence type="ECO:0000256" key="1">
    <source>
        <dbReference type="ARBA" id="ARBA00010641"/>
    </source>
</evidence>
<proteinExistence type="inferred from homology"/>
<organism evidence="7 8">
    <name type="scientific">Arthrobacter pigmenti</name>
    <dbReference type="NCBI Taxonomy" id="271432"/>
    <lineage>
        <taxon>Bacteria</taxon>
        <taxon>Bacillati</taxon>
        <taxon>Actinomycetota</taxon>
        <taxon>Actinomycetes</taxon>
        <taxon>Micrococcales</taxon>
        <taxon>Micrococcaceae</taxon>
        <taxon>Arthrobacter</taxon>
    </lineage>
</organism>
<dbReference type="Pfam" id="PF08281">
    <property type="entry name" value="Sigma70_r4_2"/>
    <property type="match status" value="1"/>
</dbReference>
<accession>A0A846RL10</accession>
<dbReference type="PANTHER" id="PTHR43133">
    <property type="entry name" value="RNA POLYMERASE ECF-TYPE SIGMA FACTO"/>
    <property type="match status" value="1"/>
</dbReference>
<evidence type="ECO:0000256" key="3">
    <source>
        <dbReference type="ARBA" id="ARBA00023082"/>
    </source>
</evidence>
<protein>
    <submittedName>
        <fullName evidence="7">RNA polymerase sigma-70 factor (ECF subfamily)</fullName>
    </submittedName>
</protein>
<name>A0A846RL10_9MICC</name>
<dbReference type="InterPro" id="IPR013249">
    <property type="entry name" value="RNA_pol_sigma70_r4_t2"/>
</dbReference>
<dbReference type="SUPFAM" id="SSF88946">
    <property type="entry name" value="Sigma2 domain of RNA polymerase sigma factors"/>
    <property type="match status" value="1"/>
</dbReference>
<dbReference type="EMBL" id="JAATJL010000001">
    <property type="protein sequence ID" value="NJC21809.1"/>
    <property type="molecule type" value="Genomic_DNA"/>
</dbReference>
<comment type="similarity">
    <text evidence="1">Belongs to the sigma-70 factor family. ECF subfamily.</text>
</comment>
<gene>
    <name evidence="7" type="ORF">BJ994_000885</name>
</gene>
<dbReference type="InterPro" id="IPR007627">
    <property type="entry name" value="RNA_pol_sigma70_r2"/>
</dbReference>
<dbReference type="GO" id="GO:0016987">
    <property type="term" value="F:sigma factor activity"/>
    <property type="evidence" value="ECO:0007669"/>
    <property type="project" value="UniProtKB-KW"/>
</dbReference>
<evidence type="ECO:0000259" key="5">
    <source>
        <dbReference type="Pfam" id="PF04542"/>
    </source>
</evidence>
<dbReference type="NCBIfam" id="TIGR02937">
    <property type="entry name" value="sigma70-ECF"/>
    <property type="match status" value="1"/>
</dbReference>
<dbReference type="RefSeq" id="WP_167991869.1">
    <property type="nucleotide sequence ID" value="NZ_JAATJL010000001.1"/>
</dbReference>
<dbReference type="GO" id="GO:0006352">
    <property type="term" value="P:DNA-templated transcription initiation"/>
    <property type="evidence" value="ECO:0007669"/>
    <property type="project" value="InterPro"/>
</dbReference>
<dbReference type="Gene3D" id="1.10.10.10">
    <property type="entry name" value="Winged helix-like DNA-binding domain superfamily/Winged helix DNA-binding domain"/>
    <property type="match status" value="1"/>
</dbReference>
<evidence type="ECO:0000256" key="4">
    <source>
        <dbReference type="ARBA" id="ARBA00023163"/>
    </source>
</evidence>
<feature type="domain" description="RNA polymerase sigma factor 70 region 4 type 2" evidence="6">
    <location>
        <begin position="122"/>
        <end position="168"/>
    </location>
</feature>
<dbReference type="InterPro" id="IPR014284">
    <property type="entry name" value="RNA_pol_sigma-70_dom"/>
</dbReference>
<evidence type="ECO:0000313" key="7">
    <source>
        <dbReference type="EMBL" id="NJC21809.1"/>
    </source>
</evidence>
<dbReference type="InterPro" id="IPR013325">
    <property type="entry name" value="RNA_pol_sigma_r2"/>
</dbReference>
<dbReference type="AlphaFoldDB" id="A0A846RL10"/>
<feature type="domain" description="RNA polymerase sigma-70 region 2" evidence="5">
    <location>
        <begin position="22"/>
        <end position="90"/>
    </location>
</feature>
<evidence type="ECO:0000313" key="8">
    <source>
        <dbReference type="Proteomes" id="UP000547458"/>
    </source>
</evidence>
<comment type="caution">
    <text evidence="7">The sequence shown here is derived from an EMBL/GenBank/DDBJ whole genome shotgun (WGS) entry which is preliminary data.</text>
</comment>
<dbReference type="InterPro" id="IPR036388">
    <property type="entry name" value="WH-like_DNA-bd_sf"/>
</dbReference>
<dbReference type="Gene3D" id="1.10.1740.10">
    <property type="match status" value="1"/>
</dbReference>
<keyword evidence="4" id="KW-0804">Transcription</keyword>
<keyword evidence="2" id="KW-0805">Transcription regulation</keyword>
<dbReference type="Pfam" id="PF04542">
    <property type="entry name" value="Sigma70_r2"/>
    <property type="match status" value="1"/>
</dbReference>
<reference evidence="7 8" key="1">
    <citation type="submission" date="2020-03" db="EMBL/GenBank/DDBJ databases">
        <title>Sequencing the genomes of 1000 actinobacteria strains.</title>
        <authorList>
            <person name="Klenk H.-P."/>
        </authorList>
    </citation>
    <scope>NUCLEOTIDE SEQUENCE [LARGE SCALE GENOMIC DNA]</scope>
    <source>
        <strain evidence="7 8">DSM 16403</strain>
    </source>
</reference>
<dbReference type="GO" id="GO:0003677">
    <property type="term" value="F:DNA binding"/>
    <property type="evidence" value="ECO:0007669"/>
    <property type="project" value="InterPro"/>
</dbReference>
<dbReference type="Proteomes" id="UP000547458">
    <property type="component" value="Unassembled WGS sequence"/>
</dbReference>
<sequence length="177" mass="19819">MSEEGAARVLSQTAGFDAPKAFAEHARAIYGFVYNSTRDASVAEDCVQETFVRAWRSRERYSSERGSERSWLFAIARNVVVDELKARARRPTPITGDRMESETAALIEAGEVDDRIVLYGGLAQLSPEHRAVIVAVQLNGMSYQQLSERSGISVATLRTRMFYGLKALREVLREEDK</sequence>
<keyword evidence="8" id="KW-1185">Reference proteome</keyword>
<dbReference type="InterPro" id="IPR013324">
    <property type="entry name" value="RNA_pol_sigma_r3/r4-like"/>
</dbReference>
<evidence type="ECO:0000256" key="2">
    <source>
        <dbReference type="ARBA" id="ARBA00023015"/>
    </source>
</evidence>
<keyword evidence="3" id="KW-0731">Sigma factor</keyword>